<feature type="binding site" evidence="8">
    <location>
        <position position="159"/>
    </location>
    <ligand>
        <name>ATP</name>
        <dbReference type="ChEBI" id="CHEBI:30616"/>
    </ligand>
</feature>
<dbReference type="Proteomes" id="UP000177763">
    <property type="component" value="Unassembled WGS sequence"/>
</dbReference>
<dbReference type="Gene3D" id="1.10.8.60">
    <property type="match status" value="1"/>
</dbReference>
<dbReference type="FunFam" id="3.40.50.300:FF:000668">
    <property type="entry name" value="Chromosomal replication initiator protein DnaA"/>
    <property type="match status" value="1"/>
</dbReference>
<dbReference type="InterPro" id="IPR024633">
    <property type="entry name" value="DnaA_N_dom"/>
</dbReference>
<dbReference type="Pfam" id="PF08299">
    <property type="entry name" value="Bac_DnaA_C"/>
    <property type="match status" value="1"/>
</dbReference>
<evidence type="ECO:0000256" key="1">
    <source>
        <dbReference type="ARBA" id="ARBA00006583"/>
    </source>
</evidence>
<protein>
    <recommendedName>
        <fullName evidence="8 9">Chromosomal replication initiator protein DnaA</fullName>
    </recommendedName>
</protein>
<evidence type="ECO:0000259" key="12">
    <source>
        <dbReference type="SMART" id="SM00382"/>
    </source>
</evidence>
<evidence type="ECO:0000256" key="11">
    <source>
        <dbReference type="RuleBase" id="RU004227"/>
    </source>
</evidence>
<comment type="caution">
    <text evidence="14">The sequence shown here is derived from an EMBL/GenBank/DDBJ whole genome shotgun (WGS) entry which is preliminary data.</text>
</comment>
<comment type="similarity">
    <text evidence="1 8 11">Belongs to the DnaA family.</text>
</comment>
<evidence type="ECO:0000256" key="5">
    <source>
        <dbReference type="ARBA" id="ARBA00022840"/>
    </source>
</evidence>
<dbReference type="GO" id="GO:0005886">
    <property type="term" value="C:plasma membrane"/>
    <property type="evidence" value="ECO:0007669"/>
    <property type="project" value="TreeGrafter"/>
</dbReference>
<feature type="binding site" evidence="8">
    <location>
        <position position="161"/>
    </location>
    <ligand>
        <name>ATP</name>
        <dbReference type="ChEBI" id="CHEBI:30616"/>
    </ligand>
</feature>
<dbReference type="AlphaFoldDB" id="A0A1F4VIL8"/>
<dbReference type="SMART" id="SM00382">
    <property type="entry name" value="AAA"/>
    <property type="match status" value="1"/>
</dbReference>
<keyword evidence="3 8" id="KW-0235">DNA replication</keyword>
<evidence type="ECO:0000256" key="4">
    <source>
        <dbReference type="ARBA" id="ARBA00022741"/>
    </source>
</evidence>
<evidence type="ECO:0000256" key="9">
    <source>
        <dbReference type="NCBIfam" id="TIGR00362"/>
    </source>
</evidence>
<dbReference type="InterPro" id="IPR027417">
    <property type="entry name" value="P-loop_NTPase"/>
</dbReference>
<comment type="function">
    <text evidence="8 10">Plays an essential role in the initiation and regulation of chromosomal replication. ATP-DnaA binds to the origin of replication (oriC) to initiate formation of the DNA replication initiation complex once per cell cycle. Binds the DnaA box (a 9 base pair repeat at the origin) and separates the double-stranded (ds)DNA. Forms a right-handed helical filament on oriC DNA; dsDNA binds to the exterior of the filament while single-stranded (ss)DNA is stabiized in the filament's interior. The ATP-DnaA-oriC complex binds and stabilizes one strand of the AT-rich DNA unwinding element (DUE), permitting loading of DNA polymerase. After initiation quickly degrades to an ADP-DnaA complex that is not apt for DNA replication. Binds acidic phospholipids.</text>
</comment>
<comment type="subcellular location">
    <subcellularLocation>
        <location evidence="8">Cytoplasm</location>
    </subcellularLocation>
</comment>
<evidence type="ECO:0000313" key="14">
    <source>
        <dbReference type="EMBL" id="OGC57156.1"/>
    </source>
</evidence>
<dbReference type="PANTHER" id="PTHR30050">
    <property type="entry name" value="CHROMOSOMAL REPLICATION INITIATOR PROTEIN DNAA"/>
    <property type="match status" value="1"/>
</dbReference>
<keyword evidence="2 8" id="KW-0963">Cytoplasm</keyword>
<evidence type="ECO:0000256" key="2">
    <source>
        <dbReference type="ARBA" id="ARBA00022490"/>
    </source>
</evidence>
<keyword evidence="4 8" id="KW-0547">Nucleotide-binding</keyword>
<dbReference type="Pfam" id="PF00308">
    <property type="entry name" value="Bac_DnaA"/>
    <property type="match status" value="1"/>
</dbReference>
<dbReference type="InterPro" id="IPR013159">
    <property type="entry name" value="DnaA_C"/>
</dbReference>
<dbReference type="Gene3D" id="3.40.50.300">
    <property type="entry name" value="P-loop containing nucleotide triphosphate hydrolases"/>
    <property type="match status" value="1"/>
</dbReference>
<feature type="region of interest" description="Domain IV, binds dsDNA" evidence="8">
    <location>
        <begin position="338"/>
        <end position="459"/>
    </location>
</feature>
<dbReference type="PROSITE" id="PS01008">
    <property type="entry name" value="DNAA"/>
    <property type="match status" value="1"/>
</dbReference>
<sequence length="459" mass="51620">MEAKTLWKAVQAELELTLSELKYKMWIAPTRAGDLTDSSIEILCSTLPVRKKLETEFISLIQSSVNKIGTGNYKLIFKTGGVVQTESGAKSLGPLFEGKKDMGKEIENTLPNNSGLFPKYTFENYVAGSNNNLAYAIATSVADNPGKKYNPFFLYSGVGLGKTHLIQAIGNKIIKDKPKLRVIYVTGESFTNELIELLMSGKAKGKYTANKFREKYRSADVLLIDDIQFIAGRETTQEEFFHTFNTLYMNQKQIVITSDRPPNAFNNLEERITSRFGSGIIADIQTPDIDMRSAILRSKRDENKDDVSNEILDVIAQTIDTNVRELEGAYLQVLTYAKATGKEMSEDLVSKSLGMVVKEKKEKLVNLNQIIRAVCTYYSVKIPDIKGERRTKDLVVPRHMTMYLIHNLTQTPYMGIGEFMGGRDHTTIMHGVRKVEEEILSSQKTKQDASNIKSIIFEN</sequence>
<comment type="subunit">
    <text evidence="8">Oligomerizes as a right-handed, spiral filament on DNA at oriC.</text>
</comment>
<name>A0A1F4VIL8_UNCKA</name>
<feature type="binding site" evidence="8">
    <location>
        <position position="162"/>
    </location>
    <ligand>
        <name>ATP</name>
        <dbReference type="ChEBI" id="CHEBI:30616"/>
    </ligand>
</feature>
<dbReference type="CDD" id="cd00009">
    <property type="entry name" value="AAA"/>
    <property type="match status" value="1"/>
</dbReference>
<keyword evidence="7 8" id="KW-0238">DNA-binding</keyword>
<feature type="region of interest" description="Domain I, interacts with DnaA modulators" evidence="8">
    <location>
        <begin position="1"/>
        <end position="108"/>
    </location>
</feature>
<dbReference type="InterPro" id="IPR003593">
    <property type="entry name" value="AAA+_ATPase"/>
</dbReference>
<dbReference type="InterPro" id="IPR018312">
    <property type="entry name" value="Chromosome_initiator_DnaA_CS"/>
</dbReference>
<dbReference type="InterPro" id="IPR020591">
    <property type="entry name" value="Chromosome_initiator_DnaA-like"/>
</dbReference>
<dbReference type="Gene3D" id="3.30.300.180">
    <property type="match status" value="1"/>
</dbReference>
<dbReference type="InterPro" id="IPR001957">
    <property type="entry name" value="Chromosome_initiator_DnaA"/>
</dbReference>
<dbReference type="HAMAP" id="MF_00377">
    <property type="entry name" value="DnaA_bact"/>
    <property type="match status" value="1"/>
</dbReference>
<dbReference type="GO" id="GO:0006270">
    <property type="term" value="P:DNA replication initiation"/>
    <property type="evidence" value="ECO:0007669"/>
    <property type="project" value="UniProtKB-UniRule"/>
</dbReference>
<dbReference type="Gene3D" id="1.10.1750.10">
    <property type="match status" value="1"/>
</dbReference>
<keyword evidence="6 8" id="KW-0446">Lipid-binding</keyword>
<dbReference type="GO" id="GO:0005524">
    <property type="term" value="F:ATP binding"/>
    <property type="evidence" value="ECO:0007669"/>
    <property type="project" value="UniProtKB-UniRule"/>
</dbReference>
<dbReference type="NCBIfam" id="TIGR00362">
    <property type="entry name" value="DnaA"/>
    <property type="match status" value="1"/>
</dbReference>
<dbReference type="SUPFAM" id="SSF48295">
    <property type="entry name" value="TrpR-like"/>
    <property type="match status" value="1"/>
</dbReference>
<feature type="binding site" evidence="8">
    <location>
        <position position="163"/>
    </location>
    <ligand>
        <name>ATP</name>
        <dbReference type="ChEBI" id="CHEBI:30616"/>
    </ligand>
</feature>
<comment type="domain">
    <text evidence="8">Domain I is involved in oligomerization and binding regulators, domain II is flexibile and of varying length in different bacteria, domain III forms the AAA+ region, while domain IV binds dsDNA.</text>
</comment>
<dbReference type="SMART" id="SM00760">
    <property type="entry name" value="Bac_DnaA_C"/>
    <property type="match status" value="1"/>
</dbReference>
<dbReference type="EMBL" id="MEVN01000020">
    <property type="protein sequence ID" value="OGC57156.1"/>
    <property type="molecule type" value="Genomic_DNA"/>
</dbReference>
<evidence type="ECO:0000256" key="7">
    <source>
        <dbReference type="ARBA" id="ARBA00023125"/>
    </source>
</evidence>
<dbReference type="GO" id="GO:0008289">
    <property type="term" value="F:lipid binding"/>
    <property type="evidence" value="ECO:0007669"/>
    <property type="project" value="UniProtKB-KW"/>
</dbReference>
<evidence type="ECO:0000256" key="6">
    <source>
        <dbReference type="ARBA" id="ARBA00023121"/>
    </source>
</evidence>
<proteinExistence type="inferred from homology"/>
<dbReference type="CDD" id="cd06571">
    <property type="entry name" value="Bac_DnaA_C"/>
    <property type="match status" value="1"/>
</dbReference>
<evidence type="ECO:0000256" key="3">
    <source>
        <dbReference type="ARBA" id="ARBA00022705"/>
    </source>
</evidence>
<gene>
    <name evidence="8" type="primary">dnaA</name>
    <name evidence="14" type="ORF">A3H26_02395</name>
</gene>
<dbReference type="PANTHER" id="PTHR30050:SF2">
    <property type="entry name" value="CHROMOSOMAL REPLICATION INITIATOR PROTEIN DNAA"/>
    <property type="match status" value="1"/>
</dbReference>
<dbReference type="PRINTS" id="PR00051">
    <property type="entry name" value="DNAA"/>
</dbReference>
<dbReference type="InterPro" id="IPR038454">
    <property type="entry name" value="DnaA_N_sf"/>
</dbReference>
<feature type="domain" description="Chromosomal replication initiator DnaA C-terminal" evidence="13">
    <location>
        <begin position="366"/>
        <end position="435"/>
    </location>
</feature>
<evidence type="ECO:0000313" key="15">
    <source>
        <dbReference type="Proteomes" id="UP000177763"/>
    </source>
</evidence>
<dbReference type="InterPro" id="IPR010921">
    <property type="entry name" value="Trp_repressor/repl_initiator"/>
</dbReference>
<dbReference type="Pfam" id="PF11638">
    <property type="entry name" value="DnaA_N"/>
    <property type="match status" value="1"/>
</dbReference>
<comment type="caution">
    <text evidence="8">Lacks conserved residue(s) required for the propagation of feature annotation.</text>
</comment>
<dbReference type="SUPFAM" id="SSF52540">
    <property type="entry name" value="P-loop containing nucleoside triphosphate hydrolases"/>
    <property type="match status" value="1"/>
</dbReference>
<dbReference type="GO" id="GO:0006275">
    <property type="term" value="P:regulation of DNA replication"/>
    <property type="evidence" value="ECO:0007669"/>
    <property type="project" value="UniProtKB-UniRule"/>
</dbReference>
<dbReference type="STRING" id="1802630.A3H26_02395"/>
<feature type="domain" description="AAA+ ATPase" evidence="12">
    <location>
        <begin position="148"/>
        <end position="288"/>
    </location>
</feature>
<keyword evidence="5 8" id="KW-0067">ATP-binding</keyword>
<evidence type="ECO:0000256" key="8">
    <source>
        <dbReference type="HAMAP-Rule" id="MF_00377"/>
    </source>
</evidence>
<accession>A0A1F4VIL8</accession>
<organism evidence="14 15">
    <name type="scientific">candidate division WWE3 bacterium RIFCSPLOWO2_12_FULL_36_10</name>
    <dbReference type="NCBI Taxonomy" id="1802630"/>
    <lineage>
        <taxon>Bacteria</taxon>
        <taxon>Katanobacteria</taxon>
    </lineage>
</organism>
<dbReference type="GO" id="GO:0005737">
    <property type="term" value="C:cytoplasm"/>
    <property type="evidence" value="ECO:0007669"/>
    <property type="project" value="UniProtKB-SubCell"/>
</dbReference>
<evidence type="ECO:0000256" key="10">
    <source>
        <dbReference type="RuleBase" id="RU000577"/>
    </source>
</evidence>
<dbReference type="InterPro" id="IPR013317">
    <property type="entry name" value="DnaA_dom"/>
</dbReference>
<dbReference type="GO" id="GO:0003688">
    <property type="term" value="F:DNA replication origin binding"/>
    <property type="evidence" value="ECO:0007669"/>
    <property type="project" value="UniProtKB-UniRule"/>
</dbReference>
<evidence type="ECO:0000259" key="13">
    <source>
        <dbReference type="SMART" id="SM00760"/>
    </source>
</evidence>
<reference evidence="14 15" key="1">
    <citation type="journal article" date="2016" name="Nat. Commun.">
        <title>Thousands of microbial genomes shed light on interconnected biogeochemical processes in an aquifer system.</title>
        <authorList>
            <person name="Anantharaman K."/>
            <person name="Brown C.T."/>
            <person name="Hug L.A."/>
            <person name="Sharon I."/>
            <person name="Castelle C.J."/>
            <person name="Probst A.J."/>
            <person name="Thomas B.C."/>
            <person name="Singh A."/>
            <person name="Wilkins M.J."/>
            <person name="Karaoz U."/>
            <person name="Brodie E.L."/>
            <person name="Williams K.H."/>
            <person name="Hubbard S.S."/>
            <person name="Banfield J.F."/>
        </authorList>
    </citation>
    <scope>NUCLEOTIDE SEQUENCE [LARGE SCALE GENOMIC DNA]</scope>
</reference>